<name>A0A0F9S7S5_9ZZZZ</name>
<sequence>MELSKQSFYYCFSVQVEGTLENEMITRTQIVLIEKHPNPVWRHELPRKNVVVDLWWTIAVRNEQISEINSKIYKQ</sequence>
<proteinExistence type="predicted"/>
<dbReference type="AlphaFoldDB" id="A0A0F9S7S5"/>
<organism evidence="1">
    <name type="scientific">marine sediment metagenome</name>
    <dbReference type="NCBI Taxonomy" id="412755"/>
    <lineage>
        <taxon>unclassified sequences</taxon>
        <taxon>metagenomes</taxon>
        <taxon>ecological metagenomes</taxon>
    </lineage>
</organism>
<comment type="caution">
    <text evidence="1">The sequence shown here is derived from an EMBL/GenBank/DDBJ whole genome shotgun (WGS) entry which is preliminary data.</text>
</comment>
<gene>
    <name evidence="1" type="ORF">LCGC14_0885180</name>
</gene>
<dbReference type="EMBL" id="LAZR01002805">
    <property type="protein sequence ID" value="KKN25408.1"/>
    <property type="molecule type" value="Genomic_DNA"/>
</dbReference>
<evidence type="ECO:0000313" key="1">
    <source>
        <dbReference type="EMBL" id="KKN25408.1"/>
    </source>
</evidence>
<protein>
    <submittedName>
        <fullName evidence="1">Uncharacterized protein</fullName>
    </submittedName>
</protein>
<accession>A0A0F9S7S5</accession>
<reference evidence="1" key="1">
    <citation type="journal article" date="2015" name="Nature">
        <title>Complex archaea that bridge the gap between prokaryotes and eukaryotes.</title>
        <authorList>
            <person name="Spang A."/>
            <person name="Saw J.H."/>
            <person name="Jorgensen S.L."/>
            <person name="Zaremba-Niedzwiedzka K."/>
            <person name="Martijn J."/>
            <person name="Lind A.E."/>
            <person name="van Eijk R."/>
            <person name="Schleper C."/>
            <person name="Guy L."/>
            <person name="Ettema T.J."/>
        </authorList>
    </citation>
    <scope>NUCLEOTIDE SEQUENCE</scope>
</reference>